<proteinExistence type="predicted"/>
<organism evidence="4 5">
    <name type="scientific">Pyrodictium delaneyi</name>
    <dbReference type="NCBI Taxonomy" id="1273541"/>
    <lineage>
        <taxon>Archaea</taxon>
        <taxon>Thermoproteota</taxon>
        <taxon>Thermoprotei</taxon>
        <taxon>Desulfurococcales</taxon>
        <taxon>Pyrodictiaceae</taxon>
        <taxon>Pyrodictium</taxon>
    </lineage>
</organism>
<dbReference type="InterPro" id="IPR000644">
    <property type="entry name" value="CBS_dom"/>
</dbReference>
<dbReference type="InterPro" id="IPR051257">
    <property type="entry name" value="Diverse_CBS-Domain"/>
</dbReference>
<comment type="caution">
    <text evidence="4">The sequence shown here is derived from an EMBL/GenBank/DDBJ whole genome shotgun (WGS) entry which is preliminary data.</text>
</comment>
<dbReference type="Proteomes" id="UP000600071">
    <property type="component" value="Unassembled WGS sequence"/>
</dbReference>
<sequence length="159" mass="17012">MHGTGCVSALSAEIPPEELRISDVMTVNVITSRPDETVVDAARKMAENDVGSVVVVDDKGTIIGIVTEGDIVRRVVARGLDPSKTLVGDIMTRNPVTIYEDATLAAAAEYMREKGIGHLPVVNEHGRLVGIISRSDIVRLAPGLIEVLYLRRGGGRAQE</sequence>
<evidence type="ECO:0000259" key="3">
    <source>
        <dbReference type="PROSITE" id="PS51371"/>
    </source>
</evidence>
<dbReference type="Gene3D" id="3.10.580.10">
    <property type="entry name" value="CBS-domain"/>
    <property type="match status" value="1"/>
</dbReference>
<dbReference type="EMBL" id="DQVR01000069">
    <property type="protein sequence ID" value="HIQ24053.1"/>
    <property type="molecule type" value="Genomic_DNA"/>
</dbReference>
<dbReference type="SMART" id="SM00116">
    <property type="entry name" value="CBS"/>
    <property type="match status" value="2"/>
</dbReference>
<keyword evidence="1 2" id="KW-0129">CBS domain</keyword>
<evidence type="ECO:0000313" key="5">
    <source>
        <dbReference type="Proteomes" id="UP000600071"/>
    </source>
</evidence>
<dbReference type="PANTHER" id="PTHR43080:SF2">
    <property type="entry name" value="CBS DOMAIN-CONTAINING PROTEIN"/>
    <property type="match status" value="1"/>
</dbReference>
<evidence type="ECO:0000256" key="2">
    <source>
        <dbReference type="PROSITE-ProRule" id="PRU00703"/>
    </source>
</evidence>
<reference evidence="4" key="1">
    <citation type="journal article" date="2020" name="ISME J.">
        <title>Gammaproteobacteria mediating utilization of methyl-, sulfur- and petroleum organic compounds in deep ocean hydrothermal plumes.</title>
        <authorList>
            <person name="Zhou Z."/>
            <person name="Liu Y."/>
            <person name="Pan J."/>
            <person name="Cron B.R."/>
            <person name="Toner B.M."/>
            <person name="Anantharaman K."/>
            <person name="Breier J.A."/>
            <person name="Dick G.J."/>
            <person name="Li M."/>
        </authorList>
    </citation>
    <scope>NUCLEOTIDE SEQUENCE</scope>
    <source>
        <strain evidence="4">SZUA-1523</strain>
    </source>
</reference>
<gene>
    <name evidence="4" type="ORF">EYH50_03295</name>
</gene>
<feature type="domain" description="CBS" evidence="3">
    <location>
        <begin position="91"/>
        <end position="147"/>
    </location>
</feature>
<dbReference type="AlphaFoldDB" id="A0A832ZTA0"/>
<dbReference type="PANTHER" id="PTHR43080">
    <property type="entry name" value="CBS DOMAIN-CONTAINING PROTEIN CBSX3, MITOCHONDRIAL"/>
    <property type="match status" value="1"/>
</dbReference>
<protein>
    <submittedName>
        <fullName evidence="4">CBS domain-containing protein</fullName>
    </submittedName>
</protein>
<accession>A0A832ZTA0</accession>
<evidence type="ECO:0000256" key="1">
    <source>
        <dbReference type="ARBA" id="ARBA00023122"/>
    </source>
</evidence>
<dbReference type="Pfam" id="PF00571">
    <property type="entry name" value="CBS"/>
    <property type="match status" value="2"/>
</dbReference>
<name>A0A832ZTA0_9CREN</name>
<dbReference type="InterPro" id="IPR046342">
    <property type="entry name" value="CBS_dom_sf"/>
</dbReference>
<dbReference type="PROSITE" id="PS51371">
    <property type="entry name" value="CBS"/>
    <property type="match status" value="2"/>
</dbReference>
<dbReference type="SUPFAM" id="SSF54631">
    <property type="entry name" value="CBS-domain pair"/>
    <property type="match status" value="1"/>
</dbReference>
<evidence type="ECO:0000313" key="4">
    <source>
        <dbReference type="EMBL" id="HIQ24053.1"/>
    </source>
</evidence>
<feature type="domain" description="CBS" evidence="3">
    <location>
        <begin position="25"/>
        <end position="83"/>
    </location>
</feature>